<name>A0AA96RH76_9BACL</name>
<dbReference type="Pfam" id="PF03963">
    <property type="entry name" value="FlgD"/>
    <property type="match status" value="1"/>
</dbReference>
<gene>
    <name evidence="3" type="primary">flgD</name>
    <name evidence="3" type="ORF">MJA45_12180</name>
</gene>
<dbReference type="AlphaFoldDB" id="A0AA96RH76"/>
<keyword evidence="4" id="KW-1185">Reference proteome</keyword>
<dbReference type="GO" id="GO:0044781">
    <property type="term" value="P:bacterial-type flagellum organization"/>
    <property type="evidence" value="ECO:0007669"/>
    <property type="project" value="UniProtKB-KW"/>
</dbReference>
<keyword evidence="3" id="KW-0966">Cell projection</keyword>
<dbReference type="InterPro" id="IPR005648">
    <property type="entry name" value="FlgD"/>
</dbReference>
<organism evidence="3 4">
    <name type="scientific">Paenibacillus aurantius</name>
    <dbReference type="NCBI Taxonomy" id="2918900"/>
    <lineage>
        <taxon>Bacteria</taxon>
        <taxon>Bacillati</taxon>
        <taxon>Bacillota</taxon>
        <taxon>Bacilli</taxon>
        <taxon>Bacillales</taxon>
        <taxon>Paenibacillaceae</taxon>
        <taxon>Paenibacillus</taxon>
    </lineage>
</organism>
<evidence type="ECO:0000256" key="2">
    <source>
        <dbReference type="ARBA" id="ARBA00022795"/>
    </source>
</evidence>
<accession>A0AA96RH76</accession>
<sequence length="149" mass="16622">MSNVTGTNNVWPYYSKTNIDNGAAKAKSNNLGKDDFLKILITQLKNQDPSKPLEDKEFIAQMAQFTSVEQLTNMANEMKMLRQSFSLSPELIGKSVNWETMDTDGKKVTKSGIVEALSIKEGLQYAHIQGEEIPIDRLTKIWNAEGVAP</sequence>
<evidence type="ECO:0000313" key="4">
    <source>
        <dbReference type="Proteomes" id="UP001305702"/>
    </source>
</evidence>
<dbReference type="Proteomes" id="UP001305702">
    <property type="component" value="Chromosome"/>
</dbReference>
<protein>
    <submittedName>
        <fullName evidence="3">Flagellar hook assembly protein FlgD</fullName>
    </submittedName>
</protein>
<dbReference type="RefSeq" id="WP_315607519.1">
    <property type="nucleotide sequence ID" value="NZ_CP130318.1"/>
</dbReference>
<dbReference type="KEGG" id="paun:MJA45_12180"/>
<keyword evidence="3" id="KW-0282">Flagellum</keyword>
<dbReference type="NCBIfam" id="NF007197">
    <property type="entry name" value="PRK09618.1"/>
    <property type="match status" value="1"/>
</dbReference>
<evidence type="ECO:0000313" key="3">
    <source>
        <dbReference type="EMBL" id="WNQ13737.1"/>
    </source>
</evidence>
<keyword evidence="2" id="KW-1005">Bacterial flagellum biogenesis</keyword>
<dbReference type="EMBL" id="CP130318">
    <property type="protein sequence ID" value="WNQ13737.1"/>
    <property type="molecule type" value="Genomic_DNA"/>
</dbReference>
<reference evidence="3 4" key="1">
    <citation type="submission" date="2022-02" db="EMBL/GenBank/DDBJ databases">
        <title>Paenibacillus sp. MBLB1776 Whole Genome Shotgun Sequencing.</title>
        <authorList>
            <person name="Hwang C.Y."/>
            <person name="Cho E.-S."/>
            <person name="Seo M.-J."/>
        </authorList>
    </citation>
    <scope>NUCLEOTIDE SEQUENCE [LARGE SCALE GENOMIC DNA]</scope>
    <source>
        <strain evidence="3 4">MBLB1776</strain>
    </source>
</reference>
<keyword evidence="3" id="KW-0969">Cilium</keyword>
<evidence type="ECO:0000256" key="1">
    <source>
        <dbReference type="ARBA" id="ARBA00010577"/>
    </source>
</evidence>
<comment type="similarity">
    <text evidence="1">Belongs to the FlgD family.</text>
</comment>
<proteinExistence type="inferred from homology"/>